<keyword evidence="3" id="KW-1185">Reference proteome</keyword>
<dbReference type="Gene3D" id="3.10.450.50">
    <property type="match status" value="1"/>
</dbReference>
<dbReference type="InterPro" id="IPR011944">
    <property type="entry name" value="Steroid_delta5-4_isomerase"/>
</dbReference>
<dbReference type="EMBL" id="BAAAVM010000119">
    <property type="protein sequence ID" value="GAA2775154.1"/>
    <property type="molecule type" value="Genomic_DNA"/>
</dbReference>
<feature type="domain" description="DUF4440" evidence="1">
    <location>
        <begin position="19"/>
        <end position="110"/>
    </location>
</feature>
<gene>
    <name evidence="2" type="ORF">GCM10010521_62070</name>
</gene>
<dbReference type="Pfam" id="PF14534">
    <property type="entry name" value="DUF4440"/>
    <property type="match status" value="1"/>
</dbReference>
<evidence type="ECO:0000313" key="3">
    <source>
        <dbReference type="Proteomes" id="UP001500893"/>
    </source>
</evidence>
<proteinExistence type="predicted"/>
<protein>
    <recommendedName>
        <fullName evidence="1">DUF4440 domain-containing protein</fullName>
    </recommendedName>
</protein>
<comment type="caution">
    <text evidence="2">The sequence shown here is derived from an EMBL/GenBank/DDBJ whole genome shotgun (WGS) entry which is preliminary data.</text>
</comment>
<dbReference type="InterPro" id="IPR027843">
    <property type="entry name" value="DUF4440"/>
</dbReference>
<dbReference type="NCBIfam" id="TIGR02246">
    <property type="entry name" value="SgcJ/EcaC family oxidoreductase"/>
    <property type="match status" value="1"/>
</dbReference>
<organism evidence="2 3">
    <name type="scientific">Streptomyces rameus</name>
    <dbReference type="NCBI Taxonomy" id="68261"/>
    <lineage>
        <taxon>Bacteria</taxon>
        <taxon>Bacillati</taxon>
        <taxon>Actinomycetota</taxon>
        <taxon>Actinomycetes</taxon>
        <taxon>Kitasatosporales</taxon>
        <taxon>Streptomycetaceae</taxon>
        <taxon>Streptomyces</taxon>
    </lineage>
</organism>
<dbReference type="SUPFAM" id="SSF54427">
    <property type="entry name" value="NTF2-like"/>
    <property type="match status" value="2"/>
</dbReference>
<sequence length="181" mass="19756">MEPLVAGATGSQEEVRAVVTLVAQVEHAQRNGLPDAFTELFRQDAFWTMPYGDPLTGLEEISAFAHRALPGTARQPLTVTYEAESIVFIRPDLAVIKIRQRPITRDGRRLHEVLHAHGDPARRRSCGRPGAAERRWASAVAAHPEAAPGTLLYVLAKDDGRWRIAVAQNTTVIDHGALAAS</sequence>
<dbReference type="Proteomes" id="UP001500893">
    <property type="component" value="Unassembled WGS sequence"/>
</dbReference>
<reference evidence="3" key="1">
    <citation type="journal article" date="2019" name="Int. J. Syst. Evol. Microbiol.">
        <title>The Global Catalogue of Microorganisms (GCM) 10K type strain sequencing project: providing services to taxonomists for standard genome sequencing and annotation.</title>
        <authorList>
            <consortium name="The Broad Institute Genomics Platform"/>
            <consortium name="The Broad Institute Genome Sequencing Center for Infectious Disease"/>
            <person name="Wu L."/>
            <person name="Ma J."/>
        </authorList>
    </citation>
    <scope>NUCLEOTIDE SEQUENCE [LARGE SCALE GENOMIC DNA]</scope>
    <source>
        <strain evidence="3">JCM 11574</strain>
    </source>
</reference>
<name>A0ABP6HIM0_9ACTN</name>
<evidence type="ECO:0000259" key="1">
    <source>
        <dbReference type="Pfam" id="PF14534"/>
    </source>
</evidence>
<dbReference type="InterPro" id="IPR032710">
    <property type="entry name" value="NTF2-like_dom_sf"/>
</dbReference>
<dbReference type="RefSeq" id="WP_345058235.1">
    <property type="nucleotide sequence ID" value="NZ_BAAAVM010000119.1"/>
</dbReference>
<accession>A0ABP6HIM0</accession>
<evidence type="ECO:0000313" key="2">
    <source>
        <dbReference type="EMBL" id="GAA2775154.1"/>
    </source>
</evidence>